<feature type="transmembrane region" description="Helical" evidence="7">
    <location>
        <begin position="301"/>
        <end position="321"/>
    </location>
</feature>
<feature type="transmembrane region" description="Helical" evidence="7">
    <location>
        <begin position="363"/>
        <end position="385"/>
    </location>
</feature>
<name>A0A8H6IEJ0_9AGAR</name>
<evidence type="ECO:0000256" key="2">
    <source>
        <dbReference type="ARBA" id="ARBA00007965"/>
    </source>
</evidence>
<dbReference type="GO" id="GO:0034257">
    <property type="term" value="F:nicotinamide riboside transmembrane transporter activity"/>
    <property type="evidence" value="ECO:0007669"/>
    <property type="project" value="TreeGrafter"/>
</dbReference>
<dbReference type="EMBL" id="JACGCI010000007">
    <property type="protein sequence ID" value="KAF6762818.1"/>
    <property type="molecule type" value="Genomic_DNA"/>
</dbReference>
<keyword evidence="9" id="KW-1185">Reference proteome</keyword>
<evidence type="ECO:0000256" key="3">
    <source>
        <dbReference type="ARBA" id="ARBA00022448"/>
    </source>
</evidence>
<feature type="transmembrane region" description="Helical" evidence="7">
    <location>
        <begin position="223"/>
        <end position="241"/>
    </location>
</feature>
<keyword evidence="4 7" id="KW-0812">Transmembrane</keyword>
<dbReference type="Pfam" id="PF01733">
    <property type="entry name" value="Nucleoside_tran"/>
    <property type="match status" value="1"/>
</dbReference>
<evidence type="ECO:0000256" key="4">
    <source>
        <dbReference type="ARBA" id="ARBA00022692"/>
    </source>
</evidence>
<dbReference type="GO" id="GO:0000329">
    <property type="term" value="C:fungal-type vacuole membrane"/>
    <property type="evidence" value="ECO:0007669"/>
    <property type="project" value="TreeGrafter"/>
</dbReference>
<organism evidence="8 9">
    <name type="scientific">Ephemerocybe angulata</name>
    <dbReference type="NCBI Taxonomy" id="980116"/>
    <lineage>
        <taxon>Eukaryota</taxon>
        <taxon>Fungi</taxon>
        <taxon>Dikarya</taxon>
        <taxon>Basidiomycota</taxon>
        <taxon>Agaricomycotina</taxon>
        <taxon>Agaricomycetes</taxon>
        <taxon>Agaricomycetidae</taxon>
        <taxon>Agaricales</taxon>
        <taxon>Agaricineae</taxon>
        <taxon>Psathyrellaceae</taxon>
        <taxon>Ephemerocybe</taxon>
    </lineage>
</organism>
<evidence type="ECO:0000313" key="8">
    <source>
        <dbReference type="EMBL" id="KAF6762818.1"/>
    </source>
</evidence>
<keyword evidence="6 7" id="KW-0472">Membrane</keyword>
<gene>
    <name evidence="8" type="ORF">DFP72DRAFT_568539</name>
</gene>
<evidence type="ECO:0000256" key="5">
    <source>
        <dbReference type="ARBA" id="ARBA00022989"/>
    </source>
</evidence>
<dbReference type="PANTHER" id="PTHR10332:SF88">
    <property type="entry name" value="EQUILIBRATIVE NUCLEOSIDE TRANSPORTER 1, ISOFORM A"/>
    <property type="match status" value="1"/>
</dbReference>
<proteinExistence type="inferred from homology"/>
<dbReference type="AlphaFoldDB" id="A0A8H6IEJ0"/>
<feature type="transmembrane region" description="Helical" evidence="7">
    <location>
        <begin position="87"/>
        <end position="110"/>
    </location>
</feature>
<dbReference type="SUPFAM" id="SSF103473">
    <property type="entry name" value="MFS general substrate transporter"/>
    <property type="match status" value="1"/>
</dbReference>
<feature type="transmembrane region" description="Helical" evidence="7">
    <location>
        <begin position="188"/>
        <end position="208"/>
    </location>
</feature>
<keyword evidence="5 7" id="KW-1133">Transmembrane helix</keyword>
<reference evidence="8 9" key="1">
    <citation type="submission" date="2020-07" db="EMBL/GenBank/DDBJ databases">
        <title>Comparative genomics of pyrophilous fungi reveals a link between fire events and developmental genes.</title>
        <authorList>
            <consortium name="DOE Joint Genome Institute"/>
            <person name="Steindorff A.S."/>
            <person name="Carver A."/>
            <person name="Calhoun S."/>
            <person name="Stillman K."/>
            <person name="Liu H."/>
            <person name="Lipzen A."/>
            <person name="Pangilinan J."/>
            <person name="Labutti K."/>
            <person name="Bruns T.D."/>
            <person name="Grigoriev I.V."/>
        </authorList>
    </citation>
    <scope>NUCLEOTIDE SEQUENCE [LARGE SCALE GENOMIC DNA]</scope>
    <source>
        <strain evidence="8 9">CBS 144469</strain>
    </source>
</reference>
<evidence type="ECO:0000256" key="7">
    <source>
        <dbReference type="SAM" id="Phobius"/>
    </source>
</evidence>
<keyword evidence="3" id="KW-0813">Transport</keyword>
<feature type="transmembrane region" description="Helical" evidence="7">
    <location>
        <begin position="447"/>
        <end position="470"/>
    </location>
</feature>
<dbReference type="InterPro" id="IPR002259">
    <property type="entry name" value="Eqnu_transpt"/>
</dbReference>
<evidence type="ECO:0000313" key="9">
    <source>
        <dbReference type="Proteomes" id="UP000521943"/>
    </source>
</evidence>
<dbReference type="PIRSF" id="PIRSF016379">
    <property type="entry name" value="ENT"/>
    <property type="match status" value="1"/>
</dbReference>
<comment type="subcellular location">
    <subcellularLocation>
        <location evidence="1">Membrane</location>
        <topology evidence="1">Multi-pass membrane protein</topology>
    </subcellularLocation>
</comment>
<dbReference type="GO" id="GO:0005886">
    <property type="term" value="C:plasma membrane"/>
    <property type="evidence" value="ECO:0007669"/>
    <property type="project" value="TreeGrafter"/>
</dbReference>
<dbReference type="InterPro" id="IPR036259">
    <property type="entry name" value="MFS_trans_sf"/>
</dbReference>
<sequence length="482" mass="51994">MSPLPPDSPQALYHSVPQIPEDSGSEIALDGETEDAPLDRPAELIDNKIKWINFILGCAVLLPWNVIITAMPYFVSRLQGSSLKTTFGSYMTTTFTLSNFIFLAHATLTSKRTRPSTRTRSMILWLLVLNAFLTFSTFFTPSAGLFAIFVLFNGATQAAAGAYFQTSTIAVASLFGPSAVQAMMSGQAAVAVAVSGVQVISSASSVYGKPRNFAGDGSAEERSAFVFFLLSTIFLVCAYMAHEHLVRMPLYTHIAGSLEEDAPKITLGGANDGHRHRSASRGPSEVMEESSNVLRIAKANVAYEVAVACVFMITLSVYPPITLSVQPTNPATHPLLFSAIHFLVFNLGDFLGRYACSFPFMMVWSGSRILAISFARVLFIPLFLLCNVQRPSSADPTPPFINSDIAFFCILFTFGWSNGWVSSLCMMAAPSVEHNPKLKGRVADVDVAATVASFCLVAGLVLGSMASFAVRSAICNCNPFTL</sequence>
<comment type="caution">
    <text evidence="8">The sequence shown here is derived from an EMBL/GenBank/DDBJ whole genome shotgun (WGS) entry which is preliminary data.</text>
</comment>
<dbReference type="Proteomes" id="UP000521943">
    <property type="component" value="Unassembled WGS sequence"/>
</dbReference>
<feature type="transmembrane region" description="Helical" evidence="7">
    <location>
        <begin position="405"/>
        <end position="426"/>
    </location>
</feature>
<dbReference type="GO" id="GO:0015205">
    <property type="term" value="F:nucleobase transmembrane transporter activity"/>
    <property type="evidence" value="ECO:0007669"/>
    <property type="project" value="TreeGrafter"/>
</dbReference>
<evidence type="ECO:0000256" key="6">
    <source>
        <dbReference type="ARBA" id="ARBA00023136"/>
    </source>
</evidence>
<dbReference type="PRINTS" id="PR01130">
    <property type="entry name" value="DERENTRNSPRT"/>
</dbReference>
<feature type="transmembrane region" description="Helical" evidence="7">
    <location>
        <begin position="51"/>
        <end position="75"/>
    </location>
</feature>
<evidence type="ECO:0000256" key="1">
    <source>
        <dbReference type="ARBA" id="ARBA00004141"/>
    </source>
</evidence>
<dbReference type="PANTHER" id="PTHR10332">
    <property type="entry name" value="EQUILIBRATIVE NUCLEOSIDE TRANSPORTER"/>
    <property type="match status" value="1"/>
</dbReference>
<feature type="transmembrane region" description="Helical" evidence="7">
    <location>
        <begin position="122"/>
        <end position="152"/>
    </location>
</feature>
<protein>
    <submittedName>
        <fullName evidence="8">Nucleoside transporter</fullName>
    </submittedName>
</protein>
<feature type="transmembrane region" description="Helical" evidence="7">
    <location>
        <begin position="158"/>
        <end position="176"/>
    </location>
</feature>
<dbReference type="OrthoDB" id="10261753at2759"/>
<comment type="similarity">
    <text evidence="2">Belongs to the SLC29A/ENT transporter (TC 2.A.57) family.</text>
</comment>
<accession>A0A8H6IEJ0</accession>